<dbReference type="AlphaFoldDB" id="A0A917F839"/>
<protein>
    <submittedName>
        <fullName evidence="2">Uncharacterized protein</fullName>
    </submittedName>
</protein>
<gene>
    <name evidence="2" type="ORF">GCM10011519_33720</name>
</gene>
<feature type="region of interest" description="Disordered" evidence="1">
    <location>
        <begin position="1"/>
        <end position="58"/>
    </location>
</feature>
<dbReference type="EMBL" id="BMKQ01000002">
    <property type="protein sequence ID" value="GGF57018.1"/>
    <property type="molecule type" value="Genomic_DNA"/>
</dbReference>
<reference evidence="2" key="2">
    <citation type="submission" date="2020-09" db="EMBL/GenBank/DDBJ databases">
        <authorList>
            <person name="Sun Q."/>
            <person name="Zhou Y."/>
        </authorList>
    </citation>
    <scope>NUCLEOTIDE SEQUENCE</scope>
    <source>
        <strain evidence="2">CGMCC 1.16067</strain>
    </source>
</reference>
<evidence type="ECO:0000256" key="1">
    <source>
        <dbReference type="SAM" id="MobiDB-lite"/>
    </source>
</evidence>
<name>A0A917F839_9ACTN</name>
<dbReference type="Proteomes" id="UP000649179">
    <property type="component" value="Unassembled WGS sequence"/>
</dbReference>
<comment type="caution">
    <text evidence="2">The sequence shown here is derived from an EMBL/GenBank/DDBJ whole genome shotgun (WGS) entry which is preliminary data.</text>
</comment>
<proteinExistence type="predicted"/>
<sequence length="137" mass="14797">MDSTSRPSRPRERGPASGNHARRGPRRDALNALGRRSGRHAASDVAGPIPFGSASRGGVEEYRARYRAALYSSISAIGMGWTPHAAMLAHSRAAVDTCRAAQSTGIPGDVQERIRCEVDHAERLPRFDLDDTTDTTD</sequence>
<keyword evidence="3" id="KW-1185">Reference proteome</keyword>
<evidence type="ECO:0000313" key="3">
    <source>
        <dbReference type="Proteomes" id="UP000649179"/>
    </source>
</evidence>
<organism evidence="2 3">
    <name type="scientific">Marmoricola endophyticus</name>
    <dbReference type="NCBI Taxonomy" id="2040280"/>
    <lineage>
        <taxon>Bacteria</taxon>
        <taxon>Bacillati</taxon>
        <taxon>Actinomycetota</taxon>
        <taxon>Actinomycetes</taxon>
        <taxon>Propionibacteriales</taxon>
        <taxon>Nocardioidaceae</taxon>
        <taxon>Marmoricola</taxon>
    </lineage>
</organism>
<evidence type="ECO:0000313" key="2">
    <source>
        <dbReference type="EMBL" id="GGF57018.1"/>
    </source>
</evidence>
<accession>A0A917F839</accession>
<reference evidence="2" key="1">
    <citation type="journal article" date="2014" name="Int. J. Syst. Evol. Microbiol.">
        <title>Complete genome sequence of Corynebacterium casei LMG S-19264T (=DSM 44701T), isolated from a smear-ripened cheese.</title>
        <authorList>
            <consortium name="US DOE Joint Genome Institute (JGI-PGF)"/>
            <person name="Walter F."/>
            <person name="Albersmeier A."/>
            <person name="Kalinowski J."/>
            <person name="Ruckert C."/>
        </authorList>
    </citation>
    <scope>NUCLEOTIDE SEQUENCE</scope>
    <source>
        <strain evidence="2">CGMCC 1.16067</strain>
    </source>
</reference>